<dbReference type="InterPro" id="IPR050346">
    <property type="entry name" value="FMO-like"/>
</dbReference>
<dbReference type="RefSeq" id="XP_038066920.1">
    <property type="nucleotide sequence ID" value="XM_038210992.1"/>
</dbReference>
<reference evidence="9" key="1">
    <citation type="submission" date="2022-11" db="UniProtKB">
        <authorList>
            <consortium name="EnsemblMetazoa"/>
        </authorList>
    </citation>
    <scope>IDENTIFICATION</scope>
</reference>
<evidence type="ECO:0000256" key="6">
    <source>
        <dbReference type="ARBA" id="ARBA00023002"/>
    </source>
</evidence>
<dbReference type="Gene3D" id="3.50.50.60">
    <property type="entry name" value="FAD/NAD(P)-binding domain"/>
    <property type="match status" value="2"/>
</dbReference>
<dbReference type="Pfam" id="PF00743">
    <property type="entry name" value="FMO-like"/>
    <property type="match status" value="2"/>
</dbReference>
<comment type="similarity">
    <text evidence="2 8">Belongs to the FMO family.</text>
</comment>
<protein>
    <recommendedName>
        <fullName evidence="8">Flavin-containing monooxygenase</fullName>
        <ecNumber evidence="8">1.-.-.-</ecNumber>
    </recommendedName>
</protein>
<evidence type="ECO:0000256" key="8">
    <source>
        <dbReference type="RuleBase" id="RU361177"/>
    </source>
</evidence>
<dbReference type="SUPFAM" id="SSF51905">
    <property type="entry name" value="FAD/NAD(P)-binding domain"/>
    <property type="match status" value="2"/>
</dbReference>
<dbReference type="GO" id="GO:0050660">
    <property type="term" value="F:flavin adenine dinucleotide binding"/>
    <property type="evidence" value="ECO:0007669"/>
    <property type="project" value="InterPro"/>
</dbReference>
<dbReference type="GeneID" id="119736952"/>
<organism evidence="9 10">
    <name type="scientific">Patiria miniata</name>
    <name type="common">Bat star</name>
    <name type="synonym">Asterina miniata</name>
    <dbReference type="NCBI Taxonomy" id="46514"/>
    <lineage>
        <taxon>Eukaryota</taxon>
        <taxon>Metazoa</taxon>
        <taxon>Echinodermata</taxon>
        <taxon>Eleutherozoa</taxon>
        <taxon>Asterozoa</taxon>
        <taxon>Asteroidea</taxon>
        <taxon>Valvatacea</taxon>
        <taxon>Valvatida</taxon>
        <taxon>Asterinidae</taxon>
        <taxon>Patiria</taxon>
    </lineage>
</organism>
<evidence type="ECO:0000256" key="4">
    <source>
        <dbReference type="ARBA" id="ARBA00022827"/>
    </source>
</evidence>
<keyword evidence="10" id="KW-1185">Reference proteome</keyword>
<evidence type="ECO:0000313" key="9">
    <source>
        <dbReference type="EnsemblMetazoa" id="XP_038066920.1"/>
    </source>
</evidence>
<keyword evidence="5" id="KW-0521">NADP</keyword>
<evidence type="ECO:0000256" key="5">
    <source>
        <dbReference type="ARBA" id="ARBA00022857"/>
    </source>
</evidence>
<dbReference type="GO" id="GO:0004499">
    <property type="term" value="F:N,N-dimethylaniline monooxygenase activity"/>
    <property type="evidence" value="ECO:0007669"/>
    <property type="project" value="InterPro"/>
</dbReference>
<dbReference type="EC" id="1.-.-.-" evidence="8"/>
<evidence type="ECO:0000256" key="2">
    <source>
        <dbReference type="ARBA" id="ARBA00009183"/>
    </source>
</evidence>
<evidence type="ECO:0000256" key="1">
    <source>
        <dbReference type="ARBA" id="ARBA00001974"/>
    </source>
</evidence>
<dbReference type="RefSeq" id="XP_038066921.1">
    <property type="nucleotide sequence ID" value="XM_038210993.1"/>
</dbReference>
<evidence type="ECO:0000256" key="7">
    <source>
        <dbReference type="ARBA" id="ARBA00023033"/>
    </source>
</evidence>
<dbReference type="InterPro" id="IPR000960">
    <property type="entry name" value="Flavin_mOase"/>
</dbReference>
<dbReference type="EnsemblMetazoa" id="XM_038210992.1">
    <property type="protein sequence ID" value="XP_038066920.1"/>
    <property type="gene ID" value="LOC119736952"/>
</dbReference>
<dbReference type="OrthoDB" id="66881at2759"/>
<dbReference type="FunFam" id="3.50.50.60:FF:000138">
    <property type="entry name" value="Flavin-containing monooxygenase"/>
    <property type="match status" value="1"/>
</dbReference>
<dbReference type="EnsemblMetazoa" id="XM_038210997.1">
    <property type="protein sequence ID" value="XP_038066925.1"/>
    <property type="gene ID" value="LOC119736952"/>
</dbReference>
<proteinExistence type="inferred from homology"/>
<dbReference type="Proteomes" id="UP000887568">
    <property type="component" value="Unplaced"/>
</dbReference>
<dbReference type="PIRSF" id="PIRSF000332">
    <property type="entry name" value="FMO"/>
    <property type="match status" value="1"/>
</dbReference>
<name>A0A914AS85_PATMI</name>
<dbReference type="PRINTS" id="PR00370">
    <property type="entry name" value="FMOXYGENASE"/>
</dbReference>
<dbReference type="InterPro" id="IPR036188">
    <property type="entry name" value="FAD/NAD-bd_sf"/>
</dbReference>
<keyword evidence="3 8" id="KW-0285">Flavoprotein</keyword>
<dbReference type="EnsemblMetazoa" id="XM_038210993.1">
    <property type="protein sequence ID" value="XP_038066921.1"/>
    <property type="gene ID" value="LOC119736952"/>
</dbReference>
<keyword evidence="7 8" id="KW-0503">Monooxygenase</keyword>
<dbReference type="GO" id="GO:0050661">
    <property type="term" value="F:NADP binding"/>
    <property type="evidence" value="ECO:0007669"/>
    <property type="project" value="InterPro"/>
</dbReference>
<evidence type="ECO:0000256" key="3">
    <source>
        <dbReference type="ARBA" id="ARBA00022630"/>
    </source>
</evidence>
<sequence>MPIRVAVIGGGAAGLCAARYLRAKPDVFQAVVYEQADQIGGTWVYTENVGKDKYGLPVHSSMYQRLRTNLPKELMMYPGLPITEGGRTSFIKHTEVLQYMNRYAWTYDLHKCIQLLTRVQSVKPIVNCNKTSWEVTVKSVKDPDATPQVNEFDAVMVCNGQYAVPSYPDIPGLETFSGKVIHSHEYRHPEDFKGQTVVLFGAGPSGRDICIDLHTFVNKIYLSHHIPSLSAVLPDNLQEVPDIQSIDKGRVVFTDGQSVEADVLMLCTGYLYDLPFLTPECEVVVDRKRISPLYKHILHTKHTSLSFIGVVWTISPFQLLACQVRFAMAALDGTMILPSRADMDADTQRDYEYRRDELKYPHHYAHKMDHLQWEYNKELLRLANVVDDDGATLPLFKELYALTRRLRAKDLVNYKKRIVETSDDLTSWQVL</sequence>
<dbReference type="RefSeq" id="XP_038066925.1">
    <property type="nucleotide sequence ID" value="XM_038210997.1"/>
</dbReference>
<keyword evidence="6 8" id="KW-0560">Oxidoreductase</keyword>
<accession>A0A914AS85</accession>
<dbReference type="InterPro" id="IPR020946">
    <property type="entry name" value="Flavin_mOase-like"/>
</dbReference>
<evidence type="ECO:0000313" key="10">
    <source>
        <dbReference type="Proteomes" id="UP000887568"/>
    </source>
</evidence>
<keyword evidence="4 8" id="KW-0274">FAD</keyword>
<comment type="cofactor">
    <cofactor evidence="1 8">
        <name>FAD</name>
        <dbReference type="ChEBI" id="CHEBI:57692"/>
    </cofactor>
</comment>
<dbReference type="PANTHER" id="PTHR23023">
    <property type="entry name" value="DIMETHYLANILINE MONOOXYGENASE"/>
    <property type="match status" value="1"/>
</dbReference>
<dbReference type="AlphaFoldDB" id="A0A914AS85"/>